<dbReference type="PANTHER" id="PTHR33744">
    <property type="entry name" value="CARBOHYDRATE DIACID REGULATOR"/>
    <property type="match status" value="1"/>
</dbReference>
<feature type="domain" description="PucR C-terminal helix-turn-helix" evidence="2">
    <location>
        <begin position="314"/>
        <end position="355"/>
    </location>
</feature>
<evidence type="ECO:0000313" key="4">
    <source>
        <dbReference type="Proteomes" id="UP000823849"/>
    </source>
</evidence>
<evidence type="ECO:0000313" key="3">
    <source>
        <dbReference type="EMBL" id="HJC15438.1"/>
    </source>
</evidence>
<dbReference type="InterPro" id="IPR042070">
    <property type="entry name" value="PucR_C-HTH_sf"/>
</dbReference>
<dbReference type="Pfam" id="PF05651">
    <property type="entry name" value="Diacid_rec"/>
    <property type="match status" value="1"/>
</dbReference>
<comment type="caution">
    <text evidence="3">The sequence shown here is derived from an EMBL/GenBank/DDBJ whole genome shotgun (WGS) entry which is preliminary data.</text>
</comment>
<sequence>MIDALLAKRLIERITKYTEYNVNIMDEKGIIIASKNTSRIGTFHEVALQIIQGEKDIIRVDNENTQFGVKKGVNMAIYYHKKKEGVVGVTGDPEEVMPIALIIRMAVEVMLEYELFKYEKMQRRNLKEQLLNIILYKDDLQKEDWERLNLQLHMKEDIIRIPILIHIDNDIDFCEHVLNIFRSGSRHSTQDLLCLTRDGDILLYKSTDCSLVELMKNYKYIVAEALSDGLRYMRSAECHFSVFVGSFQNNFQYYRMGYEHCVWLKQNISHGQSSYFYDDISRYFTSILPLTELQVAYYTIEKNLGEKFLESFKEIVEALREANFNLNEASKRMHVHKNTLVYRLDKIREALNVDPIGNNNDREFINNFYHYLKRKEKLYQM</sequence>
<dbReference type="InterPro" id="IPR025736">
    <property type="entry name" value="PucR_C-HTH_dom"/>
</dbReference>
<dbReference type="Proteomes" id="UP000823849">
    <property type="component" value="Unassembled WGS sequence"/>
</dbReference>
<dbReference type="Gene3D" id="1.10.10.2840">
    <property type="entry name" value="PucR C-terminal helix-turn-helix domain"/>
    <property type="match status" value="1"/>
</dbReference>
<evidence type="ECO:0000259" key="1">
    <source>
        <dbReference type="Pfam" id="PF05651"/>
    </source>
</evidence>
<dbReference type="InterPro" id="IPR051448">
    <property type="entry name" value="CdaR-like_regulators"/>
</dbReference>
<dbReference type="PANTHER" id="PTHR33744:SF15">
    <property type="entry name" value="CARBOHYDRATE DIACID REGULATOR"/>
    <property type="match status" value="1"/>
</dbReference>
<feature type="domain" description="Putative sugar diacid recognition" evidence="1">
    <location>
        <begin position="3"/>
        <end position="131"/>
    </location>
</feature>
<dbReference type="EMBL" id="DWWU01000027">
    <property type="protein sequence ID" value="HJC15438.1"/>
    <property type="molecule type" value="Genomic_DNA"/>
</dbReference>
<organism evidence="3 4">
    <name type="scientific">Candidatus Fusicatenibacter intestinigallinarum</name>
    <dbReference type="NCBI Taxonomy" id="2838598"/>
    <lineage>
        <taxon>Bacteria</taxon>
        <taxon>Bacillati</taxon>
        <taxon>Bacillota</taxon>
        <taxon>Clostridia</taxon>
        <taxon>Lachnospirales</taxon>
        <taxon>Lachnospiraceae</taxon>
        <taxon>Fusicatenibacter</taxon>
    </lineage>
</organism>
<dbReference type="InterPro" id="IPR008599">
    <property type="entry name" value="Diacid_rec"/>
</dbReference>
<name>A0A9D2NBC1_9FIRM</name>
<dbReference type="Pfam" id="PF13556">
    <property type="entry name" value="HTH_30"/>
    <property type="match status" value="1"/>
</dbReference>
<evidence type="ECO:0000259" key="2">
    <source>
        <dbReference type="Pfam" id="PF13556"/>
    </source>
</evidence>
<accession>A0A9D2NBC1</accession>
<reference evidence="3" key="1">
    <citation type="journal article" date="2021" name="PeerJ">
        <title>Extensive microbial diversity within the chicken gut microbiome revealed by metagenomics and culture.</title>
        <authorList>
            <person name="Gilroy R."/>
            <person name="Ravi A."/>
            <person name="Getino M."/>
            <person name="Pursley I."/>
            <person name="Horton D.L."/>
            <person name="Alikhan N.F."/>
            <person name="Baker D."/>
            <person name="Gharbi K."/>
            <person name="Hall N."/>
            <person name="Watson M."/>
            <person name="Adriaenssens E.M."/>
            <person name="Foster-Nyarko E."/>
            <person name="Jarju S."/>
            <person name="Secka A."/>
            <person name="Antonio M."/>
            <person name="Oren A."/>
            <person name="Chaudhuri R.R."/>
            <person name="La Ragione R."/>
            <person name="Hildebrand F."/>
            <person name="Pallen M.J."/>
        </authorList>
    </citation>
    <scope>NUCLEOTIDE SEQUENCE</scope>
    <source>
        <strain evidence="3">CHK185-5351</strain>
    </source>
</reference>
<dbReference type="AlphaFoldDB" id="A0A9D2NBC1"/>
<gene>
    <name evidence="3" type="ORF">H9705_06375</name>
</gene>
<proteinExistence type="predicted"/>
<reference evidence="3" key="2">
    <citation type="submission" date="2021-04" db="EMBL/GenBank/DDBJ databases">
        <authorList>
            <person name="Gilroy R."/>
        </authorList>
    </citation>
    <scope>NUCLEOTIDE SEQUENCE</scope>
    <source>
        <strain evidence="3">CHK185-5351</strain>
    </source>
</reference>
<protein>
    <submittedName>
        <fullName evidence="3">Helix-turn-helix domain-containing protein</fullName>
    </submittedName>
</protein>